<evidence type="ECO:0000256" key="8">
    <source>
        <dbReference type="SAM" id="Phobius"/>
    </source>
</evidence>
<evidence type="ECO:0000256" key="1">
    <source>
        <dbReference type="ARBA" id="ARBA00004141"/>
    </source>
</evidence>
<feature type="transmembrane region" description="Helical" evidence="8">
    <location>
        <begin position="21"/>
        <end position="45"/>
    </location>
</feature>
<comment type="subcellular location">
    <subcellularLocation>
        <location evidence="1">Membrane</location>
        <topology evidence="1">Multi-pass membrane protein</topology>
    </subcellularLocation>
</comment>
<accession>A0A7W8TV41</accession>
<gene>
    <name evidence="9" type="ORF">HD598_000773</name>
</gene>
<evidence type="ECO:0000313" key="10">
    <source>
        <dbReference type="Proteomes" id="UP000580797"/>
    </source>
</evidence>
<dbReference type="AlphaFoldDB" id="A0A7W8TV41"/>
<feature type="transmembrane region" description="Helical" evidence="8">
    <location>
        <begin position="399"/>
        <end position="423"/>
    </location>
</feature>
<comment type="caution">
    <text evidence="9">The sequence shown here is derived from an EMBL/GenBank/DDBJ whole genome shotgun (WGS) entry which is preliminary data.</text>
</comment>
<dbReference type="Pfam" id="PF26314">
    <property type="entry name" value="MptA_B_family"/>
    <property type="match status" value="1"/>
</dbReference>
<keyword evidence="2" id="KW-0328">Glycosyltransferase</keyword>
<sequence>MGNTGGSAARSLTAPVAGLRWNLLEGFIGSVLVLLGSCGVGWLAIVSPLNRNSWLITLRTETWGVALSTVLLTLGCWVLFRAWLRLRQLLSGWPEGSLKAVTLAGGIWTIPMMFCVPIFSRDVFAYIGQGRLVASGQDPYVDGISTLSNWFQLGADPRWAQSETPYGPLFLWIEYLVNQMGGTSPDLSVFLYRVAALLGVVLLAIYVPKLAALHGVEEAKAQWLTVANPFLLINFVASAHNDALMVGLAVAATYFAATKRGVLAVVLITASIGVKLITIVLLPFIGLLWAGAGASWFKKIRYWAYTGLIVLALMTLTGLLNGYGFGWLKVMLVTGTGYSVFAPLGMLVMFFEGIFNAWGIDPSGVLPTIKLIGRVTSVIVVLFVIFRGKHEHLVQRMGIAFAALVILSPVIMPWYLLWLLPFFAVTGIRDDWQMLFTIFTSAFMLAYGAADQIFVWQFLSEAEPWIKHMSSMISWAAMAYLAFLDPRTKHMFRGVLAPIRRPASERPTTVISREHDA</sequence>
<keyword evidence="6 8" id="KW-0472">Membrane</keyword>
<keyword evidence="4 8" id="KW-0812">Transmembrane</keyword>
<keyword evidence="5 8" id="KW-1133">Transmembrane helix</keyword>
<reference evidence="9 10" key="1">
    <citation type="submission" date="2020-08" db="EMBL/GenBank/DDBJ databases">
        <title>Sequencing the genomes of 1000 actinobacteria strains.</title>
        <authorList>
            <person name="Klenk H.-P."/>
        </authorList>
    </citation>
    <scope>NUCLEOTIDE SEQUENCE [LARGE SCALE GENOMIC DNA]</scope>
    <source>
        <strain evidence="9 10">DSM 105783</strain>
    </source>
</reference>
<feature type="transmembrane region" description="Helical" evidence="8">
    <location>
        <begin position="96"/>
        <end position="119"/>
    </location>
</feature>
<dbReference type="NCBIfam" id="NF038066">
    <property type="entry name" value="MptB"/>
    <property type="match status" value="1"/>
</dbReference>
<feature type="transmembrane region" description="Helical" evidence="8">
    <location>
        <begin position="229"/>
        <end position="256"/>
    </location>
</feature>
<proteinExistence type="inferred from homology"/>
<evidence type="ECO:0000313" key="9">
    <source>
        <dbReference type="EMBL" id="MBB5512086.1"/>
    </source>
</evidence>
<evidence type="ECO:0000256" key="6">
    <source>
        <dbReference type="ARBA" id="ARBA00023136"/>
    </source>
</evidence>
<evidence type="ECO:0000256" key="5">
    <source>
        <dbReference type="ARBA" id="ARBA00022989"/>
    </source>
</evidence>
<evidence type="ECO:0000256" key="3">
    <source>
        <dbReference type="ARBA" id="ARBA00022679"/>
    </source>
</evidence>
<protein>
    <recommendedName>
        <fullName evidence="11">DUF2029 domain-containing protein</fullName>
    </recommendedName>
</protein>
<dbReference type="EMBL" id="JACHDR010000001">
    <property type="protein sequence ID" value="MBB5512086.1"/>
    <property type="molecule type" value="Genomic_DNA"/>
</dbReference>
<evidence type="ECO:0008006" key="11">
    <source>
        <dbReference type="Google" id="ProtNLM"/>
    </source>
</evidence>
<feature type="transmembrane region" description="Helical" evidence="8">
    <location>
        <begin position="340"/>
        <end position="359"/>
    </location>
</feature>
<feature type="transmembrane region" description="Helical" evidence="8">
    <location>
        <begin position="435"/>
        <end position="459"/>
    </location>
</feature>
<evidence type="ECO:0000256" key="4">
    <source>
        <dbReference type="ARBA" id="ARBA00022692"/>
    </source>
</evidence>
<comment type="similarity">
    <text evidence="7">Belongs to the MptA/B family.</text>
</comment>
<feature type="transmembrane region" description="Helical" evidence="8">
    <location>
        <begin position="371"/>
        <end position="387"/>
    </location>
</feature>
<dbReference type="Proteomes" id="UP000580797">
    <property type="component" value="Unassembled WGS sequence"/>
</dbReference>
<dbReference type="GO" id="GO:0016020">
    <property type="term" value="C:membrane"/>
    <property type="evidence" value="ECO:0007669"/>
    <property type="project" value="UniProtKB-SubCell"/>
</dbReference>
<feature type="transmembrane region" description="Helical" evidence="8">
    <location>
        <begin position="302"/>
        <end position="320"/>
    </location>
</feature>
<feature type="transmembrane region" description="Helical" evidence="8">
    <location>
        <begin position="465"/>
        <end position="483"/>
    </location>
</feature>
<dbReference type="InterPro" id="IPR049829">
    <property type="entry name" value="MptA/B-like"/>
</dbReference>
<organism evidence="9 10">
    <name type="scientific">Neomicrococcus aestuarii</name>
    <dbReference type="NCBI Taxonomy" id="556325"/>
    <lineage>
        <taxon>Bacteria</taxon>
        <taxon>Bacillati</taxon>
        <taxon>Actinomycetota</taxon>
        <taxon>Actinomycetes</taxon>
        <taxon>Micrococcales</taxon>
        <taxon>Micrococcaceae</taxon>
        <taxon>Neomicrococcus</taxon>
    </lineage>
</organism>
<evidence type="ECO:0000256" key="7">
    <source>
        <dbReference type="ARBA" id="ARBA00043987"/>
    </source>
</evidence>
<dbReference type="RefSeq" id="WP_260170482.1">
    <property type="nucleotide sequence ID" value="NZ_BAAARH010000003.1"/>
</dbReference>
<keyword evidence="3" id="KW-0808">Transferase</keyword>
<name>A0A7W8TV41_9MICC</name>
<evidence type="ECO:0000256" key="2">
    <source>
        <dbReference type="ARBA" id="ARBA00022676"/>
    </source>
</evidence>
<feature type="transmembrane region" description="Helical" evidence="8">
    <location>
        <begin position="65"/>
        <end position="84"/>
    </location>
</feature>
<feature type="transmembrane region" description="Helical" evidence="8">
    <location>
        <begin position="190"/>
        <end position="208"/>
    </location>
</feature>
<feature type="transmembrane region" description="Helical" evidence="8">
    <location>
        <begin position="262"/>
        <end position="290"/>
    </location>
</feature>
<dbReference type="GO" id="GO:0016757">
    <property type="term" value="F:glycosyltransferase activity"/>
    <property type="evidence" value="ECO:0007669"/>
    <property type="project" value="UniProtKB-KW"/>
</dbReference>